<name>A0A934U1V0_9NOCA</name>
<organism evidence="2 3">
    <name type="scientific">Antrihabitans stalagmiti</name>
    <dbReference type="NCBI Taxonomy" id="2799499"/>
    <lineage>
        <taxon>Bacteria</taxon>
        <taxon>Bacillati</taxon>
        <taxon>Actinomycetota</taxon>
        <taxon>Actinomycetes</taxon>
        <taxon>Mycobacteriales</taxon>
        <taxon>Nocardiaceae</taxon>
        <taxon>Antrihabitans</taxon>
    </lineage>
</organism>
<dbReference type="RefSeq" id="WP_199701572.1">
    <property type="nucleotide sequence ID" value="NZ_JAEMNV010000001.1"/>
</dbReference>
<gene>
    <name evidence="2" type="ORF">JGU71_02325</name>
</gene>
<dbReference type="InterPro" id="IPR032710">
    <property type="entry name" value="NTF2-like_dom_sf"/>
</dbReference>
<dbReference type="Pfam" id="PF12680">
    <property type="entry name" value="SnoaL_2"/>
    <property type="match status" value="1"/>
</dbReference>
<protein>
    <submittedName>
        <fullName evidence="2">Nuclear transport factor 2 family protein</fullName>
    </submittedName>
</protein>
<keyword evidence="3" id="KW-1185">Reference proteome</keyword>
<dbReference type="EMBL" id="JAEMNV010000001">
    <property type="protein sequence ID" value="MBJ8337713.1"/>
    <property type="molecule type" value="Genomic_DNA"/>
</dbReference>
<comment type="caution">
    <text evidence="2">The sequence shown here is derived from an EMBL/GenBank/DDBJ whole genome shotgun (WGS) entry which is preliminary data.</text>
</comment>
<feature type="domain" description="SnoaL-like" evidence="1">
    <location>
        <begin position="23"/>
        <end position="87"/>
    </location>
</feature>
<accession>A0A934U1V0</accession>
<evidence type="ECO:0000313" key="2">
    <source>
        <dbReference type="EMBL" id="MBJ8337713.1"/>
    </source>
</evidence>
<dbReference type="SUPFAM" id="SSF54427">
    <property type="entry name" value="NTF2-like"/>
    <property type="match status" value="1"/>
</dbReference>
<evidence type="ECO:0000313" key="3">
    <source>
        <dbReference type="Proteomes" id="UP000655868"/>
    </source>
</evidence>
<proteinExistence type="predicted"/>
<dbReference type="AlphaFoldDB" id="A0A934U1V0"/>
<dbReference type="InterPro" id="IPR037401">
    <property type="entry name" value="SnoaL-like"/>
</dbReference>
<evidence type="ECO:0000259" key="1">
    <source>
        <dbReference type="Pfam" id="PF12680"/>
    </source>
</evidence>
<dbReference type="Proteomes" id="UP000655868">
    <property type="component" value="Unassembled WGS sequence"/>
</dbReference>
<sequence>MGRFSRAELSDALHHYGARVDRCSASGDWRPFADLFTVDVEYIEHAYGILHGREAVRSWIVDVMAPFPQMRLTHAWEAYDEENGAIVVGIDNVLDHPTEPGVEFGFINVSRMTYAGDGLFSVQEDVYNPARDAPRVVGEWLRAGGKLLCQPRLRMKHVFVTPPVKTVGQAR</sequence>
<dbReference type="Gene3D" id="3.10.450.50">
    <property type="match status" value="1"/>
</dbReference>
<reference evidence="2" key="1">
    <citation type="submission" date="2020-12" db="EMBL/GenBank/DDBJ databases">
        <title>Antrihabitans popcorni sp. nov. and Antrihabitans auranticaus sp. nov., isolated from a larva cave.</title>
        <authorList>
            <person name="Lee S.D."/>
            <person name="Kim I.S."/>
        </authorList>
    </citation>
    <scope>NUCLEOTIDE SEQUENCE</scope>
    <source>
        <strain evidence="2">YC3-6</strain>
    </source>
</reference>